<proteinExistence type="predicted"/>
<accession>A0A8H7RCI5</accession>
<comment type="caution">
    <text evidence="1">The sequence shown here is derived from an EMBL/GenBank/DDBJ whole genome shotgun (WGS) entry which is preliminary data.</text>
</comment>
<dbReference type="EMBL" id="JAEPRB010001151">
    <property type="protein sequence ID" value="KAG2207121.1"/>
    <property type="molecule type" value="Genomic_DNA"/>
</dbReference>
<reference evidence="1 2" key="1">
    <citation type="submission" date="2020-12" db="EMBL/GenBank/DDBJ databases">
        <title>Metabolic potential, ecology and presence of endohyphal bacteria is reflected in genomic diversity of Mucoromycotina.</title>
        <authorList>
            <person name="Muszewska A."/>
            <person name="Okrasinska A."/>
            <person name="Steczkiewicz K."/>
            <person name="Drgas O."/>
            <person name="Orlowska M."/>
            <person name="Perlinska-Lenart U."/>
            <person name="Aleksandrzak-Piekarczyk T."/>
            <person name="Szatraj K."/>
            <person name="Zielenkiewicz U."/>
            <person name="Pilsyk S."/>
            <person name="Malc E."/>
            <person name="Mieczkowski P."/>
            <person name="Kruszewska J.S."/>
            <person name="Biernat P."/>
            <person name="Pawlowska J."/>
        </authorList>
    </citation>
    <scope>NUCLEOTIDE SEQUENCE [LARGE SCALE GENOMIC DNA]</scope>
    <source>
        <strain evidence="1 2">CBS 142.35</strain>
    </source>
</reference>
<name>A0A8H7RCI5_9FUNG</name>
<protein>
    <submittedName>
        <fullName evidence="1">Uncharacterized protein</fullName>
    </submittedName>
</protein>
<gene>
    <name evidence="1" type="ORF">INT45_000780</name>
</gene>
<dbReference type="Proteomes" id="UP000646827">
    <property type="component" value="Unassembled WGS sequence"/>
</dbReference>
<organism evidence="1 2">
    <name type="scientific">Circinella minor</name>
    <dbReference type="NCBI Taxonomy" id="1195481"/>
    <lineage>
        <taxon>Eukaryota</taxon>
        <taxon>Fungi</taxon>
        <taxon>Fungi incertae sedis</taxon>
        <taxon>Mucoromycota</taxon>
        <taxon>Mucoromycotina</taxon>
        <taxon>Mucoromycetes</taxon>
        <taxon>Mucorales</taxon>
        <taxon>Lichtheimiaceae</taxon>
        <taxon>Circinella</taxon>
    </lineage>
</organism>
<evidence type="ECO:0000313" key="1">
    <source>
        <dbReference type="EMBL" id="KAG2207121.1"/>
    </source>
</evidence>
<dbReference type="OrthoDB" id="2276000at2759"/>
<keyword evidence="2" id="KW-1185">Reference proteome</keyword>
<evidence type="ECO:0000313" key="2">
    <source>
        <dbReference type="Proteomes" id="UP000646827"/>
    </source>
</evidence>
<sequence>MTKGRTIWRLVEATTTSGEDSSTPSSSSAISALMSDHQTKNVDETHTTKPMYPNSAHSLILDIHDPCWNGRFTPDELNELRTYDKPNLQPLPQDLQEYLSKFRGVHDLEDLIAIHMKYRFHPSEADKNWVSNAIGEVLNLYFYNYDIKNKTEADLVRRLWGFIEKCFDESDFYVLSGGKSSTASST</sequence>
<dbReference type="AlphaFoldDB" id="A0A8H7RCI5"/>